<dbReference type="InterPro" id="IPR036236">
    <property type="entry name" value="Znf_C2H2_sf"/>
</dbReference>
<feature type="compositionally biased region" description="Basic and acidic residues" evidence="2">
    <location>
        <begin position="128"/>
        <end position="151"/>
    </location>
</feature>
<keyword evidence="5" id="KW-1185">Reference proteome</keyword>
<dbReference type="SUPFAM" id="SSF57667">
    <property type="entry name" value="beta-beta-alpha zinc fingers"/>
    <property type="match status" value="1"/>
</dbReference>
<gene>
    <name evidence="4" type="ORF">OTU49_014942</name>
</gene>
<sequence>HAQLGSKQESINTRQDISTLPQNPHTQLESKQESINTGQNISTLSQNPHTQLDSLPGQSEDPQGSDNTKNDISPWPQDQPSVETTANATLTSETLDTKMMPKLNLEPSMIHDFELPDLTKNIYNQKCNNEDKNSSNDAKQPDNADKQESQKPRKKRRRSKRLGRPRVVQMCSVCKKVFSTHSSLIMHMRIHNNENP</sequence>
<feature type="domain" description="C2H2-type" evidence="3">
    <location>
        <begin position="169"/>
        <end position="196"/>
    </location>
</feature>
<keyword evidence="1" id="KW-0863">Zinc-finger</keyword>
<keyword evidence="1" id="KW-0479">Metal-binding</keyword>
<dbReference type="InterPro" id="IPR013087">
    <property type="entry name" value="Znf_C2H2_type"/>
</dbReference>
<evidence type="ECO:0000256" key="2">
    <source>
        <dbReference type="SAM" id="MobiDB-lite"/>
    </source>
</evidence>
<proteinExistence type="predicted"/>
<protein>
    <recommendedName>
        <fullName evidence="3">C2H2-type domain-containing protein</fullName>
    </recommendedName>
</protein>
<reference evidence="4 5" key="1">
    <citation type="journal article" date="2024" name="BMC Genomics">
        <title>Genome assembly of redclaw crayfish (Cherax quadricarinatus) provides insights into its immune adaptation and hypoxia tolerance.</title>
        <authorList>
            <person name="Liu Z."/>
            <person name="Zheng J."/>
            <person name="Li H."/>
            <person name="Fang K."/>
            <person name="Wang S."/>
            <person name="He J."/>
            <person name="Zhou D."/>
            <person name="Weng S."/>
            <person name="Chi M."/>
            <person name="Gu Z."/>
            <person name="He J."/>
            <person name="Li F."/>
            <person name="Wang M."/>
        </authorList>
    </citation>
    <scope>NUCLEOTIDE SEQUENCE [LARGE SCALE GENOMIC DNA]</scope>
    <source>
        <strain evidence="4">ZL_2023a</strain>
    </source>
</reference>
<dbReference type="AlphaFoldDB" id="A0AAW0Y1H7"/>
<evidence type="ECO:0000313" key="5">
    <source>
        <dbReference type="Proteomes" id="UP001445076"/>
    </source>
</evidence>
<feature type="compositionally biased region" description="Basic residues" evidence="2">
    <location>
        <begin position="152"/>
        <end position="164"/>
    </location>
</feature>
<dbReference type="GO" id="GO:0008270">
    <property type="term" value="F:zinc ion binding"/>
    <property type="evidence" value="ECO:0007669"/>
    <property type="project" value="UniProtKB-KW"/>
</dbReference>
<dbReference type="Pfam" id="PF00096">
    <property type="entry name" value="zf-C2H2"/>
    <property type="match status" value="1"/>
</dbReference>
<dbReference type="PROSITE" id="PS50157">
    <property type="entry name" value="ZINC_FINGER_C2H2_2"/>
    <property type="match status" value="1"/>
</dbReference>
<feature type="non-terminal residue" evidence="4">
    <location>
        <position position="1"/>
    </location>
</feature>
<dbReference type="Proteomes" id="UP001445076">
    <property type="component" value="Unassembled WGS sequence"/>
</dbReference>
<organism evidence="4 5">
    <name type="scientific">Cherax quadricarinatus</name>
    <name type="common">Australian red claw crayfish</name>
    <dbReference type="NCBI Taxonomy" id="27406"/>
    <lineage>
        <taxon>Eukaryota</taxon>
        <taxon>Metazoa</taxon>
        <taxon>Ecdysozoa</taxon>
        <taxon>Arthropoda</taxon>
        <taxon>Crustacea</taxon>
        <taxon>Multicrustacea</taxon>
        <taxon>Malacostraca</taxon>
        <taxon>Eumalacostraca</taxon>
        <taxon>Eucarida</taxon>
        <taxon>Decapoda</taxon>
        <taxon>Pleocyemata</taxon>
        <taxon>Astacidea</taxon>
        <taxon>Parastacoidea</taxon>
        <taxon>Parastacidae</taxon>
        <taxon>Cherax</taxon>
    </lineage>
</organism>
<accession>A0AAW0Y1H7</accession>
<dbReference type="EMBL" id="JARKIK010000007">
    <property type="protein sequence ID" value="KAK8750658.1"/>
    <property type="molecule type" value="Genomic_DNA"/>
</dbReference>
<feature type="region of interest" description="Disordered" evidence="2">
    <location>
        <begin position="125"/>
        <end position="166"/>
    </location>
</feature>
<evidence type="ECO:0000256" key="1">
    <source>
        <dbReference type="PROSITE-ProRule" id="PRU00042"/>
    </source>
</evidence>
<feature type="non-terminal residue" evidence="4">
    <location>
        <position position="196"/>
    </location>
</feature>
<name>A0AAW0Y1H7_CHEQU</name>
<feature type="region of interest" description="Disordered" evidence="2">
    <location>
        <begin position="1"/>
        <end position="83"/>
    </location>
</feature>
<dbReference type="PROSITE" id="PS00028">
    <property type="entry name" value="ZINC_FINGER_C2H2_1"/>
    <property type="match status" value="1"/>
</dbReference>
<evidence type="ECO:0000259" key="3">
    <source>
        <dbReference type="PROSITE" id="PS50157"/>
    </source>
</evidence>
<keyword evidence="1" id="KW-0862">Zinc</keyword>
<dbReference type="SMART" id="SM00355">
    <property type="entry name" value="ZnF_C2H2"/>
    <property type="match status" value="1"/>
</dbReference>
<dbReference type="Gene3D" id="3.30.160.60">
    <property type="entry name" value="Classic Zinc Finger"/>
    <property type="match status" value="1"/>
</dbReference>
<evidence type="ECO:0000313" key="4">
    <source>
        <dbReference type="EMBL" id="KAK8750658.1"/>
    </source>
</evidence>
<comment type="caution">
    <text evidence="4">The sequence shown here is derived from an EMBL/GenBank/DDBJ whole genome shotgun (WGS) entry which is preliminary data.</text>
</comment>